<proteinExistence type="predicted"/>
<name>A0ABQ4F4C6_9ACTN</name>
<keyword evidence="1" id="KW-0732">Signal</keyword>
<dbReference type="Gene3D" id="2.80.10.50">
    <property type="match status" value="1"/>
</dbReference>
<dbReference type="SUPFAM" id="SSF50370">
    <property type="entry name" value="Ricin B-like lectins"/>
    <property type="match status" value="1"/>
</dbReference>
<gene>
    <name evidence="2" type="ORF">Pma05_83400</name>
</gene>
<evidence type="ECO:0000256" key="1">
    <source>
        <dbReference type="SAM" id="SignalP"/>
    </source>
</evidence>
<organism evidence="2 3">
    <name type="scientific">Plantactinospora mayteni</name>
    <dbReference type="NCBI Taxonomy" id="566021"/>
    <lineage>
        <taxon>Bacteria</taxon>
        <taxon>Bacillati</taxon>
        <taxon>Actinomycetota</taxon>
        <taxon>Actinomycetes</taxon>
        <taxon>Micromonosporales</taxon>
        <taxon>Micromonosporaceae</taxon>
        <taxon>Plantactinospora</taxon>
    </lineage>
</organism>
<evidence type="ECO:0000313" key="2">
    <source>
        <dbReference type="EMBL" id="GIH01768.1"/>
    </source>
</evidence>
<reference evidence="2 3" key="1">
    <citation type="submission" date="2021-01" db="EMBL/GenBank/DDBJ databases">
        <title>Whole genome shotgun sequence of Plantactinospora mayteni NBRC 109088.</title>
        <authorList>
            <person name="Komaki H."/>
            <person name="Tamura T."/>
        </authorList>
    </citation>
    <scope>NUCLEOTIDE SEQUENCE [LARGE SCALE GENOMIC DNA]</scope>
    <source>
        <strain evidence="2 3">NBRC 109088</strain>
    </source>
</reference>
<dbReference type="EMBL" id="BONX01000084">
    <property type="protein sequence ID" value="GIH01768.1"/>
    <property type="molecule type" value="Genomic_DNA"/>
</dbReference>
<feature type="chain" id="PRO_5046025339" description="Secreted protein" evidence="1">
    <location>
        <begin position="23"/>
        <end position="288"/>
    </location>
</feature>
<comment type="caution">
    <text evidence="2">The sequence shown here is derived from an EMBL/GenBank/DDBJ whole genome shotgun (WGS) entry which is preliminary data.</text>
</comment>
<sequence>MRRTVTAAVVALLLAALAGAPAAANTAATASDFYVTYGASYIRGTITWYNRSADVDGVVHAVSECRRASFTAMSDYELTDAGVSPEACPGTDTSFSIRLSIDVIGGIDAIWAKVDYRQEGTWHTAIKRDRCGRDGCVTYSDPPALTVAAVRFVIKNGLDHKCMTAVRSGDVDGIPYYWIDGRPCAGSSSQAWTFGGRWGLGLVNVASGQCLDFNDYYTPLRTKPCTYEAGPGMTQQQWTDNKVAYRLESYLERRWCVENQYVNGVYLGIHATTCNAYYRMQEWYQDAA</sequence>
<dbReference type="PROSITE" id="PS50231">
    <property type="entry name" value="RICIN_B_LECTIN"/>
    <property type="match status" value="1"/>
</dbReference>
<protein>
    <recommendedName>
        <fullName evidence="4">Secreted protein</fullName>
    </recommendedName>
</protein>
<keyword evidence="3" id="KW-1185">Reference proteome</keyword>
<dbReference type="InterPro" id="IPR035992">
    <property type="entry name" value="Ricin_B-like_lectins"/>
</dbReference>
<accession>A0ABQ4F4C6</accession>
<evidence type="ECO:0000313" key="3">
    <source>
        <dbReference type="Proteomes" id="UP000621500"/>
    </source>
</evidence>
<dbReference type="Proteomes" id="UP000621500">
    <property type="component" value="Unassembled WGS sequence"/>
</dbReference>
<feature type="signal peptide" evidence="1">
    <location>
        <begin position="1"/>
        <end position="22"/>
    </location>
</feature>
<evidence type="ECO:0008006" key="4">
    <source>
        <dbReference type="Google" id="ProtNLM"/>
    </source>
</evidence>